<dbReference type="PROSITE" id="PS50043">
    <property type="entry name" value="HTH_LUXR_2"/>
    <property type="match status" value="1"/>
</dbReference>
<dbReference type="CDD" id="cd06170">
    <property type="entry name" value="LuxR_C_like"/>
    <property type="match status" value="1"/>
</dbReference>
<dbReference type="InterPro" id="IPR016032">
    <property type="entry name" value="Sig_transdc_resp-reg_C-effctor"/>
</dbReference>
<protein>
    <recommendedName>
        <fullName evidence="1">HTH luxR-type domain-containing protein</fullName>
    </recommendedName>
</protein>
<dbReference type="InterPro" id="IPR000792">
    <property type="entry name" value="Tscrpt_reg_LuxR_C"/>
</dbReference>
<dbReference type="AlphaFoldDB" id="A0A0W1AJM0"/>
<dbReference type="GO" id="GO:0006355">
    <property type="term" value="P:regulation of DNA-templated transcription"/>
    <property type="evidence" value="ECO:0007669"/>
    <property type="project" value="InterPro"/>
</dbReference>
<evidence type="ECO:0000313" key="2">
    <source>
        <dbReference type="EMBL" id="KTD81583.1"/>
    </source>
</evidence>
<keyword evidence="3" id="KW-1185">Reference proteome</keyword>
<dbReference type="OrthoDB" id="5634505at2"/>
<dbReference type="Proteomes" id="UP000054662">
    <property type="component" value="Unassembled WGS sequence"/>
</dbReference>
<organism evidence="2 3">
    <name type="scientific">Legionella worsleiensis</name>
    <dbReference type="NCBI Taxonomy" id="45076"/>
    <lineage>
        <taxon>Bacteria</taxon>
        <taxon>Pseudomonadati</taxon>
        <taxon>Pseudomonadota</taxon>
        <taxon>Gammaproteobacteria</taxon>
        <taxon>Legionellales</taxon>
        <taxon>Legionellaceae</taxon>
        <taxon>Legionella</taxon>
    </lineage>
</organism>
<accession>A0A0W1AJM0</accession>
<dbReference type="EMBL" id="LNZC01000004">
    <property type="protein sequence ID" value="KTD81583.1"/>
    <property type="molecule type" value="Genomic_DNA"/>
</dbReference>
<name>A0A0W1AJM0_9GAMM</name>
<dbReference type="Pfam" id="PF00196">
    <property type="entry name" value="GerE"/>
    <property type="match status" value="1"/>
</dbReference>
<dbReference type="SUPFAM" id="SSF46894">
    <property type="entry name" value="C-terminal effector domain of the bipartite response regulators"/>
    <property type="match status" value="1"/>
</dbReference>
<comment type="caution">
    <text evidence="2">The sequence shown here is derived from an EMBL/GenBank/DDBJ whole genome shotgun (WGS) entry which is preliminary data.</text>
</comment>
<dbReference type="InterPro" id="IPR036388">
    <property type="entry name" value="WH-like_DNA-bd_sf"/>
</dbReference>
<dbReference type="PROSITE" id="PS00622">
    <property type="entry name" value="HTH_LUXR_1"/>
    <property type="match status" value="1"/>
</dbReference>
<gene>
    <name evidence="2" type="ORF">Lwor_0621</name>
</gene>
<dbReference type="Gene3D" id="1.10.10.10">
    <property type="entry name" value="Winged helix-like DNA-binding domain superfamily/Winged helix DNA-binding domain"/>
    <property type="match status" value="1"/>
</dbReference>
<dbReference type="RefSeq" id="WP_058492450.1">
    <property type="nucleotide sequence ID" value="NZ_CBCRUR010000006.1"/>
</dbReference>
<proteinExistence type="predicted"/>
<sequence>MPIKIDLDHPIFTLKYKVQEASSFLLETFGFNYFQYLRCYADGSINCLTNNTGLFEYAKKCHDQPIVFSSFEEAHENVPFYWFLWDEALPLTAPLQLAREKLNFHNGLTLVRRTKNYYDMIAVALPYEHPNPGSFYLNKIKAIEQFIYDFDKQNKDLLHIMDKSAIALPKAYRDVNYQEMCLSQGKVKAKGKAGMTYLTTQEVACLGLVLQGFSYKQIAHMLEISPRTVETYLIRLKQRTGYTSFSELERIIHA</sequence>
<dbReference type="PATRIC" id="fig|45076.6.peg.683"/>
<dbReference type="STRING" id="45076.Lwor_0621"/>
<evidence type="ECO:0000313" key="3">
    <source>
        <dbReference type="Proteomes" id="UP000054662"/>
    </source>
</evidence>
<feature type="domain" description="HTH luxR-type" evidence="1">
    <location>
        <begin position="191"/>
        <end position="254"/>
    </location>
</feature>
<dbReference type="PRINTS" id="PR00038">
    <property type="entry name" value="HTHLUXR"/>
</dbReference>
<dbReference type="GO" id="GO:0003677">
    <property type="term" value="F:DNA binding"/>
    <property type="evidence" value="ECO:0007669"/>
    <property type="project" value="InterPro"/>
</dbReference>
<reference evidence="2 3" key="1">
    <citation type="submission" date="2015-11" db="EMBL/GenBank/DDBJ databases">
        <title>Genomic analysis of 38 Legionella species identifies large and diverse effector repertoires.</title>
        <authorList>
            <person name="Burstein D."/>
            <person name="Amaro F."/>
            <person name="Zusman T."/>
            <person name="Lifshitz Z."/>
            <person name="Cohen O."/>
            <person name="Gilbert J.A."/>
            <person name="Pupko T."/>
            <person name="Shuman H.A."/>
            <person name="Segal G."/>
        </authorList>
    </citation>
    <scope>NUCLEOTIDE SEQUENCE [LARGE SCALE GENOMIC DNA]</scope>
    <source>
        <strain evidence="2 3">ATCC 49508</strain>
    </source>
</reference>
<dbReference type="SMART" id="SM00421">
    <property type="entry name" value="HTH_LUXR"/>
    <property type="match status" value="1"/>
</dbReference>
<evidence type="ECO:0000259" key="1">
    <source>
        <dbReference type="PROSITE" id="PS50043"/>
    </source>
</evidence>